<reference evidence="1 2" key="1">
    <citation type="submission" date="2019-03" db="EMBL/GenBank/DDBJ databases">
        <title>Complete genome sequence of Spiroplasma gladiatoris TG-1 (DSM 22552).</title>
        <authorList>
            <person name="Lin Y.-C."/>
            <person name="Chou L."/>
            <person name="Kuo C.-H."/>
        </authorList>
    </citation>
    <scope>NUCLEOTIDE SEQUENCE [LARGE SCALE GENOMIC DNA]</scope>
    <source>
        <strain evidence="1 2">TG-1</strain>
    </source>
</reference>
<sequence length="561" mass="66126">MKGWLNEKILYLLSISYFSITPMNYIISCGQKQLITEEEIFNMIEKKASNKYYYYSNVSEFKEVLKEEFKNYKYIYFDELNSYADKGWLIKLREEDKTKQNIKVNVEITSVIEQNNSYQPDYSKSNSKIINILRSSVNEMSFKDGNYYETNYENKKITLQIENFNLLENIKYQISDNSDQISKFEYDKLDKSKINIEVKLNKSEADKKIIIIFSADNAINDTKVIINNKTSYNASNEMVSSINSWVYSSWGEKTKIIMNSNNYKNVKVKPVNKNLTLVQDFKATGNELSGYVMFNEMEFNTINKLTEIKLEVSEETDTFLSIVTIELSPIIPINWKPQSYINLEVNEEQKFLVQDDNKNVKILISSEERKENNIIFKNGKSTKNYIDYSNEKSIDIEAWMYNKNNNKSSITIEADHLFKLDNSKEFSIKYKTDYNIEVLRYYYKNPNWEVTPNIFNIKPQNDKTLSWKISDKKIIVDTNAESFYFLIKTDIFRRTNCEITYISAVNSLISKINYTKPDTINDFTSVEIKYDLDDLIKEKQILIFWTINGFADDIEMIINYV</sequence>
<keyword evidence="2" id="KW-1185">Reference proteome</keyword>
<name>A0A4P7AGZ4_9MOLU</name>
<dbReference type="AlphaFoldDB" id="A0A4P7AGZ4"/>
<evidence type="ECO:0000313" key="1">
    <source>
        <dbReference type="EMBL" id="QBQ07432.1"/>
    </source>
</evidence>
<protein>
    <submittedName>
        <fullName evidence="1">Uncharacterized protein</fullName>
    </submittedName>
</protein>
<evidence type="ECO:0000313" key="2">
    <source>
        <dbReference type="Proteomes" id="UP000294309"/>
    </source>
</evidence>
<dbReference type="KEGG" id="sgq:SGLAD_v1c02330"/>
<proteinExistence type="predicted"/>
<gene>
    <name evidence="1" type="ORF">SGLAD_v1c02330</name>
</gene>
<dbReference type="Proteomes" id="UP000294309">
    <property type="component" value="Chromosome"/>
</dbReference>
<dbReference type="RefSeq" id="WP_134297225.1">
    <property type="nucleotide sequence ID" value="NZ_CP038013.1"/>
</dbReference>
<organism evidence="1 2">
    <name type="scientific">Spiroplasma gladiatoris</name>
    <dbReference type="NCBI Taxonomy" id="2143"/>
    <lineage>
        <taxon>Bacteria</taxon>
        <taxon>Bacillati</taxon>
        <taxon>Mycoplasmatota</taxon>
        <taxon>Mollicutes</taxon>
        <taxon>Entomoplasmatales</taxon>
        <taxon>Spiroplasmataceae</taxon>
        <taxon>Spiroplasma</taxon>
    </lineage>
</organism>
<accession>A0A4P7AGZ4</accession>
<dbReference type="EMBL" id="CP038013">
    <property type="protein sequence ID" value="QBQ07432.1"/>
    <property type="molecule type" value="Genomic_DNA"/>
</dbReference>